<accession>A0A4R4K512</accession>
<dbReference type="AlphaFoldDB" id="A0A4R4K512"/>
<reference evidence="1" key="2">
    <citation type="journal article" date="2019" name="J. ISSAAS">
        <title>Bacterially produced spermidine induces plant systemic susceptibility to pathogens.</title>
        <authorList>
            <person name="Melnyk R.A."/>
            <person name="Beskrovnaya P.A."/>
            <person name="Liu Z."/>
            <person name="Song Y."/>
            <person name="Haney C.H."/>
        </authorList>
    </citation>
    <scope>NUCLEOTIDE SEQUENCE</scope>
    <source>
        <strain evidence="1">Dha-51</strain>
    </source>
</reference>
<proteinExistence type="predicted"/>
<comment type="caution">
    <text evidence="1">The sequence shown here is derived from an EMBL/GenBank/DDBJ whole genome shotgun (WGS) entry which is preliminary data.</text>
</comment>
<evidence type="ECO:0000313" key="3">
    <source>
        <dbReference type="Proteomes" id="UP000295254"/>
    </source>
</evidence>
<gene>
    <name evidence="2" type="ORF">EIY72_12005</name>
    <name evidence="1" type="ORF">EIY72_13825</name>
</gene>
<dbReference type="EMBL" id="RRZK01000011">
    <property type="protein sequence ID" value="TDB64337.1"/>
    <property type="molecule type" value="Genomic_DNA"/>
</dbReference>
<keyword evidence="3" id="KW-1185">Reference proteome</keyword>
<sequence>VDGGNTALCPKCGIDSVIGSASNAPVNPEFLLKMYEHWF</sequence>
<protein>
    <submittedName>
        <fullName evidence="1">Cytoplasmic protein</fullName>
    </submittedName>
</protein>
<evidence type="ECO:0000313" key="1">
    <source>
        <dbReference type="EMBL" id="TDB62393.1"/>
    </source>
</evidence>
<dbReference type="EMBL" id="RRZK01000018">
    <property type="protein sequence ID" value="TDB62393.1"/>
    <property type="molecule type" value="Genomic_DNA"/>
</dbReference>
<organism evidence="1 3">
    <name type="scientific">Pseudomonas vancouverensis</name>
    <dbReference type="NCBI Taxonomy" id="95300"/>
    <lineage>
        <taxon>Bacteria</taxon>
        <taxon>Pseudomonadati</taxon>
        <taxon>Pseudomonadota</taxon>
        <taxon>Gammaproteobacteria</taxon>
        <taxon>Pseudomonadales</taxon>
        <taxon>Pseudomonadaceae</taxon>
        <taxon>Pseudomonas</taxon>
    </lineage>
</organism>
<reference evidence="3" key="1">
    <citation type="journal article" date="2019" name="bioRxiv">
        <title>Bacterially produced spermidine induces plant systemic susceptibility to pathogens.</title>
        <authorList>
            <person name="Melnyk R.A."/>
            <person name="Beskrovnaya P.A."/>
            <person name="Liu Z."/>
            <person name="Song Y."/>
            <person name="Haney C.H."/>
        </authorList>
    </citation>
    <scope>NUCLEOTIDE SEQUENCE [LARGE SCALE GENOMIC DNA]</scope>
    <source>
        <strain evidence="3">Dha-51</strain>
    </source>
</reference>
<feature type="non-terminal residue" evidence="1">
    <location>
        <position position="1"/>
    </location>
</feature>
<evidence type="ECO:0000313" key="2">
    <source>
        <dbReference type="EMBL" id="TDB64337.1"/>
    </source>
</evidence>
<dbReference type="Proteomes" id="UP000295254">
    <property type="component" value="Unassembled WGS sequence"/>
</dbReference>
<name>A0A4R4K512_PSEVA</name>